<reference evidence="5 6" key="1">
    <citation type="journal article" date="2018" name="Sci. Rep.">
        <title>Comparative analysis of the Pocillopora damicornis genome highlights role of immune system in coral evolution.</title>
        <authorList>
            <person name="Cunning R."/>
            <person name="Bay R.A."/>
            <person name="Gillette P."/>
            <person name="Baker A.C."/>
            <person name="Traylor-Knowles N."/>
        </authorList>
    </citation>
    <scope>NUCLEOTIDE SEQUENCE [LARGE SCALE GENOMIC DNA]</scope>
    <source>
        <strain evidence="5">RSMAS</strain>
        <tissue evidence="5">Whole animal</tissue>
    </source>
</reference>
<evidence type="ECO:0000259" key="4">
    <source>
        <dbReference type="PROSITE" id="PS51158"/>
    </source>
</evidence>
<keyword evidence="2" id="KW-0808">Transferase</keyword>
<dbReference type="STRING" id="46731.A0A3M6TBM0"/>
<dbReference type="SUPFAM" id="SSF52540">
    <property type="entry name" value="P-loop containing nucleoside triphosphate hydrolases"/>
    <property type="match status" value="1"/>
</dbReference>
<dbReference type="Pfam" id="PF02816">
    <property type="entry name" value="Alpha_kinase"/>
    <property type="match status" value="1"/>
</dbReference>
<dbReference type="AlphaFoldDB" id="A0A3M6TBM0"/>
<proteinExistence type="predicted"/>
<dbReference type="Proteomes" id="UP000275408">
    <property type="component" value="Unassembled WGS sequence"/>
</dbReference>
<sequence>MKMLYTSLTQLHFQDNQRIKHDICNLEFSIPFQSILKHLDKKATTSDKLACVYIYGEPGCGRSSVLLDICEKSIQRKLLASKVCGLRVRKGCTLESLWNLLSEIAKERKDRETASTLTNSKVKLSKKYKVAQAFISANFQLICVDDASADGGIVWSHLSKLLNKTNIGVALVSSEQECNFPFKEEIKDWQLLSVKVKGLNVQSFTLNVRELYSSLKLNEEMISKIHCILNGNPRAVDILINVFREYNLPDKSLHCVFLSLENDGMVHEIGKDDLNPILLVLQFVFEHLTAFEKRVYSQLCHLREPLPVIHLSKEAEKLIRLGLVTNQASSLCSSKQAINLASISVAQCFQLSAAQLLDFSAEDEAPSTFELWYALLSSKLQTLIADAERNAWPFVPEKCDGVKSRTQKDFEGANGFFALMDEVCIYAVHFKSFGDPLVRDRVECIFHVYPGTGQYSSSVGPEERYNIKDLLTAKNSTAPLLNELDIMEECLFHAMKEKRYRTVGALVFVMDRFTYWQGMSNRTLQLVEYLKTNSPDIPIAPQLLIRNVRIMKNAGNLQGAEKALDDLLDQKAQIGKWIYQTEHDRQLVSAVCFQIKGDIQYNLGQWTRGAKHLMDSVVLFSSLPIPDTKGISSSLAILGNCLQRMSVTEYLPVCHMYGLTASHPLLQAYYCSCEAARRSQYTPLFYARHKCQAGERLLHYSKVIPCGATRKNCLIVSIQDFKDSIQAHKDLQSLKSREEFFVFVCAVYKLGLAYEELSSETGCTEQGKEILRMSMSMYEHYCHFSGMIILDDGIATLIAHCLDFLGLPQWCVDPQDDSKKALSLTVDENQCGDSGKSVFVHSRVLNDCSIGSVERSIRTDDLETLLEVRRGGLVVTDSLTAKNSNSALANPGARPPVTNCIDSTVDRSCKTRESSSTRDSPEPATDLSGYSFEVTFDTVDPCVIIQHLEQETVAISNDKFLTQTINNPRHKVQAAIVWRYDYHRSEWKGEKTLAYVGDLLELEEGKEGAQRNAYMVEFVDQEDPLAGYVAKCYKKPRDIKQYQQDIICQMTARHYVTLFNQQLYLAALNVGDIQFLPVVLLQLVDVYGSVSGAVYNVEPYMAGEFVKLTNNFGFVRREDDMSDVVLAFSHFTYEESNQQMVIVDIQGWTPDTTDKAKCTFLTDPQIHSVRYQCFGTGNLSQRGIDSFWKEMHPHCNDICIKLGLSRPNITSK</sequence>
<gene>
    <name evidence="5" type="ORF">pdam_00022102</name>
</gene>
<keyword evidence="1" id="KW-0723">Serine/threonine-protein kinase</keyword>
<dbReference type="EMBL" id="RCHS01003946">
    <property type="protein sequence ID" value="RMX38782.1"/>
    <property type="molecule type" value="Genomic_DNA"/>
</dbReference>
<accession>A0A3M6TBM0</accession>
<dbReference type="InterPro" id="IPR004166">
    <property type="entry name" value="a-kinase_dom"/>
</dbReference>
<evidence type="ECO:0000256" key="1">
    <source>
        <dbReference type="ARBA" id="ARBA00022527"/>
    </source>
</evidence>
<evidence type="ECO:0000256" key="3">
    <source>
        <dbReference type="ARBA" id="ARBA00022777"/>
    </source>
</evidence>
<keyword evidence="3" id="KW-0418">Kinase</keyword>
<dbReference type="InterPro" id="IPR027417">
    <property type="entry name" value="P-loop_NTPase"/>
</dbReference>
<evidence type="ECO:0000313" key="6">
    <source>
        <dbReference type="Proteomes" id="UP000275408"/>
    </source>
</evidence>
<dbReference type="PANTHER" id="PTHR46747:SF1">
    <property type="entry name" value="ALPHA-PROTEIN KINASE 1"/>
    <property type="match status" value="1"/>
</dbReference>
<keyword evidence="6" id="KW-1185">Reference proteome</keyword>
<dbReference type="PANTHER" id="PTHR46747">
    <property type="entry name" value="ALPHA-PROTEIN KINASE 1"/>
    <property type="match status" value="1"/>
</dbReference>
<dbReference type="GO" id="GO:0005524">
    <property type="term" value="F:ATP binding"/>
    <property type="evidence" value="ECO:0007669"/>
    <property type="project" value="InterPro"/>
</dbReference>
<feature type="domain" description="Alpha-type protein kinase" evidence="4">
    <location>
        <begin position="979"/>
        <end position="1207"/>
    </location>
</feature>
<dbReference type="SUPFAM" id="SSF56112">
    <property type="entry name" value="Protein kinase-like (PK-like)"/>
    <property type="match status" value="1"/>
</dbReference>
<dbReference type="Gene3D" id="3.20.200.10">
    <property type="entry name" value="MHCK/EF2 kinase"/>
    <property type="match status" value="1"/>
</dbReference>
<name>A0A3M6TBM0_POCDA</name>
<dbReference type="InterPro" id="IPR011009">
    <property type="entry name" value="Kinase-like_dom_sf"/>
</dbReference>
<organism evidence="5 6">
    <name type="scientific">Pocillopora damicornis</name>
    <name type="common">Cauliflower coral</name>
    <name type="synonym">Millepora damicornis</name>
    <dbReference type="NCBI Taxonomy" id="46731"/>
    <lineage>
        <taxon>Eukaryota</taxon>
        <taxon>Metazoa</taxon>
        <taxon>Cnidaria</taxon>
        <taxon>Anthozoa</taxon>
        <taxon>Hexacorallia</taxon>
        <taxon>Scleractinia</taxon>
        <taxon>Astrocoeniina</taxon>
        <taxon>Pocilloporidae</taxon>
        <taxon>Pocillopora</taxon>
    </lineage>
</organism>
<protein>
    <recommendedName>
        <fullName evidence="4">Alpha-type protein kinase domain-containing protein</fullName>
    </recommendedName>
</protein>
<evidence type="ECO:0000313" key="5">
    <source>
        <dbReference type="EMBL" id="RMX38782.1"/>
    </source>
</evidence>
<dbReference type="GO" id="GO:0004674">
    <property type="term" value="F:protein serine/threonine kinase activity"/>
    <property type="evidence" value="ECO:0007669"/>
    <property type="project" value="UniProtKB-KW"/>
</dbReference>
<dbReference type="PROSITE" id="PS51158">
    <property type="entry name" value="ALPHA_KINASE"/>
    <property type="match status" value="1"/>
</dbReference>
<dbReference type="InterPro" id="IPR043529">
    <property type="entry name" value="ALPK1"/>
</dbReference>
<evidence type="ECO:0000256" key="2">
    <source>
        <dbReference type="ARBA" id="ARBA00022679"/>
    </source>
</evidence>
<dbReference type="OrthoDB" id="301415at2759"/>
<dbReference type="Gene3D" id="3.30.200.20">
    <property type="entry name" value="Phosphorylase Kinase, domain 1"/>
    <property type="match status" value="1"/>
</dbReference>
<dbReference type="SMART" id="SM00811">
    <property type="entry name" value="Alpha_kinase"/>
    <property type="match status" value="1"/>
</dbReference>
<comment type="caution">
    <text evidence="5">The sequence shown here is derived from an EMBL/GenBank/DDBJ whole genome shotgun (WGS) entry which is preliminary data.</text>
</comment>